<dbReference type="RefSeq" id="WP_377115610.1">
    <property type="nucleotide sequence ID" value="NZ_JBHTHZ010000011.1"/>
</dbReference>
<reference evidence="4" key="1">
    <citation type="journal article" date="2019" name="Int. J. Syst. Evol. Microbiol.">
        <title>The Global Catalogue of Microorganisms (GCM) 10K type strain sequencing project: providing services to taxonomists for standard genome sequencing and annotation.</title>
        <authorList>
            <consortium name="The Broad Institute Genomics Platform"/>
            <consortium name="The Broad Institute Genome Sequencing Center for Infectious Disease"/>
            <person name="Wu L."/>
            <person name="Ma J."/>
        </authorList>
    </citation>
    <scope>NUCLEOTIDE SEQUENCE [LARGE SCALE GENOMIC DNA]</scope>
    <source>
        <strain evidence="4">CCUG 61484</strain>
    </source>
</reference>
<dbReference type="InterPro" id="IPR023214">
    <property type="entry name" value="HAD_sf"/>
</dbReference>
<dbReference type="PANTHER" id="PTHR46470">
    <property type="entry name" value="N-ACYLNEURAMINATE-9-PHOSPHATASE"/>
    <property type="match status" value="1"/>
</dbReference>
<keyword evidence="4" id="KW-1185">Reference proteome</keyword>
<dbReference type="SFLD" id="SFLDS00003">
    <property type="entry name" value="Haloacid_Dehalogenase"/>
    <property type="match status" value="1"/>
</dbReference>
<dbReference type="SUPFAM" id="SSF56784">
    <property type="entry name" value="HAD-like"/>
    <property type="match status" value="1"/>
</dbReference>
<dbReference type="GO" id="GO:0016787">
    <property type="term" value="F:hydrolase activity"/>
    <property type="evidence" value="ECO:0007669"/>
    <property type="project" value="UniProtKB-KW"/>
</dbReference>
<dbReference type="InterPro" id="IPR051400">
    <property type="entry name" value="HAD-like_hydrolase"/>
</dbReference>
<dbReference type="Gene3D" id="1.10.150.520">
    <property type="match status" value="1"/>
</dbReference>
<dbReference type="InterPro" id="IPR036412">
    <property type="entry name" value="HAD-like_sf"/>
</dbReference>
<dbReference type="EMBL" id="JBHTHZ010000011">
    <property type="protein sequence ID" value="MFD0794370.1"/>
    <property type="molecule type" value="Genomic_DNA"/>
</dbReference>
<sequence>MKRALILDLDNTIYPVSSIADKLFLELFELIDEKLADKQAAAKAKHELTRRPYQHVADEYGFSDDLRGKGIELLKNLTFNEPMQPFKEYNVLRKVKADKYLVTTGFTKLQYSKVKMLGIADDFKNIYVVDPELSSKNKGDVFQQIMIDNGYIVEDLLVIGDDPQSEIKFANELGIDTFLFDPANKHSGADVTYRAADYRDVAGIVN</sequence>
<dbReference type="SFLD" id="SFLDG01129">
    <property type="entry name" value="C1.5:_HAD__Beta-PGM__Phosphata"/>
    <property type="match status" value="1"/>
</dbReference>
<accession>A0ABW3AU44</accession>
<comment type="caution">
    <text evidence="3">The sequence shown here is derived from an EMBL/GenBank/DDBJ whole genome shotgun (WGS) entry which is preliminary data.</text>
</comment>
<name>A0ABW3AU44_9SPHI</name>
<keyword evidence="2" id="KW-0460">Magnesium</keyword>
<dbReference type="Gene3D" id="3.40.50.1000">
    <property type="entry name" value="HAD superfamily/HAD-like"/>
    <property type="match status" value="1"/>
</dbReference>
<gene>
    <name evidence="3" type="ORF">ACFQZX_12145</name>
</gene>
<dbReference type="EC" id="3.1.3.-" evidence="3"/>
<dbReference type="Proteomes" id="UP001597010">
    <property type="component" value="Unassembled WGS sequence"/>
</dbReference>
<keyword evidence="1 3" id="KW-0378">Hydrolase</keyword>
<evidence type="ECO:0000256" key="2">
    <source>
        <dbReference type="ARBA" id="ARBA00022842"/>
    </source>
</evidence>
<evidence type="ECO:0000313" key="3">
    <source>
        <dbReference type="EMBL" id="MFD0794370.1"/>
    </source>
</evidence>
<evidence type="ECO:0000256" key="1">
    <source>
        <dbReference type="ARBA" id="ARBA00022801"/>
    </source>
</evidence>
<organism evidence="3 4">
    <name type="scientific">Mucilaginibacter litoreus</name>
    <dbReference type="NCBI Taxonomy" id="1048221"/>
    <lineage>
        <taxon>Bacteria</taxon>
        <taxon>Pseudomonadati</taxon>
        <taxon>Bacteroidota</taxon>
        <taxon>Sphingobacteriia</taxon>
        <taxon>Sphingobacteriales</taxon>
        <taxon>Sphingobacteriaceae</taxon>
        <taxon>Mucilaginibacter</taxon>
    </lineage>
</organism>
<dbReference type="Pfam" id="PF00702">
    <property type="entry name" value="Hydrolase"/>
    <property type="match status" value="1"/>
</dbReference>
<proteinExistence type="predicted"/>
<protein>
    <submittedName>
        <fullName evidence="3">HAD family hydrolase</fullName>
        <ecNumber evidence="3">3.1.3.-</ecNumber>
    </submittedName>
</protein>
<evidence type="ECO:0000313" key="4">
    <source>
        <dbReference type="Proteomes" id="UP001597010"/>
    </source>
</evidence>